<evidence type="ECO:0000256" key="2">
    <source>
        <dbReference type="SAM" id="Phobius"/>
    </source>
</evidence>
<proteinExistence type="predicted"/>
<protein>
    <submittedName>
        <fullName evidence="3">Uncharacterized protein</fullName>
    </submittedName>
</protein>
<evidence type="ECO:0000313" key="3">
    <source>
        <dbReference type="EMBL" id="HJF13711.1"/>
    </source>
</evidence>
<reference evidence="3" key="1">
    <citation type="journal article" date="2021" name="PeerJ">
        <title>Extensive microbial diversity within the chicken gut microbiome revealed by metagenomics and culture.</title>
        <authorList>
            <person name="Gilroy R."/>
            <person name="Ravi A."/>
            <person name="Getino M."/>
            <person name="Pursley I."/>
            <person name="Horton D.L."/>
            <person name="Alikhan N.F."/>
            <person name="Baker D."/>
            <person name="Gharbi K."/>
            <person name="Hall N."/>
            <person name="Watson M."/>
            <person name="Adriaenssens E.M."/>
            <person name="Foster-Nyarko E."/>
            <person name="Jarju S."/>
            <person name="Secka A."/>
            <person name="Antonio M."/>
            <person name="Oren A."/>
            <person name="Chaudhuri R.R."/>
            <person name="La Ragione R."/>
            <person name="Hildebrand F."/>
            <person name="Pallen M.J."/>
        </authorList>
    </citation>
    <scope>NUCLEOTIDE SEQUENCE</scope>
    <source>
        <strain evidence="3">ChiHjej13B12-14962</strain>
    </source>
</reference>
<comment type="caution">
    <text evidence="3">The sequence shown here is derived from an EMBL/GenBank/DDBJ whole genome shotgun (WGS) entry which is preliminary data.</text>
</comment>
<gene>
    <name evidence="3" type="ORF">K8V32_02760</name>
</gene>
<dbReference type="EMBL" id="DYXC01000032">
    <property type="protein sequence ID" value="HJF13711.1"/>
    <property type="molecule type" value="Genomic_DNA"/>
</dbReference>
<dbReference type="RefSeq" id="WP_303902524.1">
    <property type="nucleotide sequence ID" value="NZ_DYXC01000032.1"/>
</dbReference>
<keyword evidence="2" id="KW-0812">Transmembrane</keyword>
<dbReference type="AlphaFoldDB" id="A0A921FLL8"/>
<name>A0A921FLL8_9MICC</name>
<feature type="transmembrane region" description="Helical" evidence="2">
    <location>
        <begin position="7"/>
        <end position="29"/>
    </location>
</feature>
<sequence>MHGKLKAGLVGGMIGAIVVVVVEFIAVLINDEAFFGSDRSWLILLFAVVLFAWSQMRAYDRKQHDATKRKGTQNGPEDSHGTQ</sequence>
<keyword evidence="2" id="KW-0472">Membrane</keyword>
<evidence type="ECO:0000256" key="1">
    <source>
        <dbReference type="SAM" id="MobiDB-lite"/>
    </source>
</evidence>
<organism evidence="3 4">
    <name type="scientific">Enteractinococcus helveticum</name>
    <dbReference type="NCBI Taxonomy" id="1837282"/>
    <lineage>
        <taxon>Bacteria</taxon>
        <taxon>Bacillati</taxon>
        <taxon>Actinomycetota</taxon>
        <taxon>Actinomycetes</taxon>
        <taxon>Micrococcales</taxon>
        <taxon>Micrococcaceae</taxon>
    </lineage>
</organism>
<reference evidence="3" key="2">
    <citation type="submission" date="2021-09" db="EMBL/GenBank/DDBJ databases">
        <authorList>
            <person name="Gilroy R."/>
        </authorList>
    </citation>
    <scope>NUCLEOTIDE SEQUENCE</scope>
    <source>
        <strain evidence="3">ChiHjej13B12-14962</strain>
    </source>
</reference>
<feature type="region of interest" description="Disordered" evidence="1">
    <location>
        <begin position="60"/>
        <end position="83"/>
    </location>
</feature>
<dbReference type="Proteomes" id="UP000703315">
    <property type="component" value="Unassembled WGS sequence"/>
</dbReference>
<keyword evidence="2" id="KW-1133">Transmembrane helix</keyword>
<accession>A0A921FLL8</accession>
<evidence type="ECO:0000313" key="4">
    <source>
        <dbReference type="Proteomes" id="UP000703315"/>
    </source>
</evidence>
<feature type="transmembrane region" description="Helical" evidence="2">
    <location>
        <begin position="41"/>
        <end position="59"/>
    </location>
</feature>